<accession>A0ABQ9WFM1</accession>
<evidence type="ECO:0000313" key="2">
    <source>
        <dbReference type="EMBL" id="KAK2120439.1"/>
    </source>
</evidence>
<dbReference type="Proteomes" id="UP001266305">
    <property type="component" value="Unassembled WGS sequence"/>
</dbReference>
<proteinExistence type="predicted"/>
<feature type="region of interest" description="Disordered" evidence="1">
    <location>
        <begin position="1"/>
        <end position="103"/>
    </location>
</feature>
<protein>
    <submittedName>
        <fullName evidence="2">Uncharacterized protein</fullName>
    </submittedName>
</protein>
<keyword evidence="3" id="KW-1185">Reference proteome</keyword>
<feature type="compositionally biased region" description="Basic and acidic residues" evidence="1">
    <location>
        <begin position="1"/>
        <end position="13"/>
    </location>
</feature>
<dbReference type="EMBL" id="JASSZA010000001">
    <property type="protein sequence ID" value="KAK2120439.1"/>
    <property type="molecule type" value="Genomic_DNA"/>
</dbReference>
<reference evidence="2 3" key="1">
    <citation type="submission" date="2023-05" db="EMBL/GenBank/DDBJ databases">
        <title>B98-5 Cell Line De Novo Hybrid Assembly: An Optical Mapping Approach.</title>
        <authorList>
            <person name="Kananen K."/>
            <person name="Auerbach J.A."/>
            <person name="Kautto E."/>
            <person name="Blachly J.S."/>
        </authorList>
    </citation>
    <scope>NUCLEOTIDE SEQUENCE [LARGE SCALE GENOMIC DNA]</scope>
    <source>
        <strain evidence="2">B95-8</strain>
        <tissue evidence="2">Cell line</tissue>
    </source>
</reference>
<comment type="caution">
    <text evidence="2">The sequence shown here is derived from an EMBL/GenBank/DDBJ whole genome shotgun (WGS) entry which is preliminary data.</text>
</comment>
<name>A0ABQ9WFM1_SAGOE</name>
<feature type="non-terminal residue" evidence="2">
    <location>
        <position position="1"/>
    </location>
</feature>
<feature type="compositionally biased region" description="Basic residues" evidence="1">
    <location>
        <begin position="14"/>
        <end position="44"/>
    </location>
</feature>
<organism evidence="2 3">
    <name type="scientific">Saguinus oedipus</name>
    <name type="common">Cotton-top tamarin</name>
    <name type="synonym">Oedipomidas oedipus</name>
    <dbReference type="NCBI Taxonomy" id="9490"/>
    <lineage>
        <taxon>Eukaryota</taxon>
        <taxon>Metazoa</taxon>
        <taxon>Chordata</taxon>
        <taxon>Craniata</taxon>
        <taxon>Vertebrata</taxon>
        <taxon>Euteleostomi</taxon>
        <taxon>Mammalia</taxon>
        <taxon>Eutheria</taxon>
        <taxon>Euarchontoglires</taxon>
        <taxon>Primates</taxon>
        <taxon>Haplorrhini</taxon>
        <taxon>Platyrrhini</taxon>
        <taxon>Cebidae</taxon>
        <taxon>Callitrichinae</taxon>
        <taxon>Saguinus</taxon>
    </lineage>
</organism>
<gene>
    <name evidence="2" type="ORF">P7K49_001825</name>
</gene>
<sequence length="103" mass="11783">APGARLEPDVPRRRSDRHRRGALARSGWRAHGRAGRQRLARRPRNPPDFGPTPDLRLRKGETPAQRTSAPPRWESHPLDGWGPPRPSALSRRRESWLRNLPPC</sequence>
<evidence type="ECO:0000256" key="1">
    <source>
        <dbReference type="SAM" id="MobiDB-lite"/>
    </source>
</evidence>
<evidence type="ECO:0000313" key="3">
    <source>
        <dbReference type="Proteomes" id="UP001266305"/>
    </source>
</evidence>